<accession>A0A9P6AZQ4</accession>
<feature type="compositionally biased region" description="Pro residues" evidence="1">
    <location>
        <begin position="349"/>
        <end position="361"/>
    </location>
</feature>
<protein>
    <submittedName>
        <fullName evidence="2">Uncharacterized protein</fullName>
    </submittedName>
</protein>
<dbReference type="Proteomes" id="UP000886523">
    <property type="component" value="Unassembled WGS sequence"/>
</dbReference>
<dbReference type="EMBL" id="MU128957">
    <property type="protein sequence ID" value="KAF9514799.1"/>
    <property type="molecule type" value="Genomic_DNA"/>
</dbReference>
<gene>
    <name evidence="2" type="ORF">BS47DRAFT_1361510</name>
</gene>
<sequence length="548" mass="60404">MDCMNGSCSKGCQLFYQIHPDPVGDFGTSNCICGCGLWQHCQPLEVFQFTLIPEQLNWVNSEQSTASAKPGMAQKKSKSKTMLDGPRFTLQANGSQSNKPNAFLAAATHSLGSGSSATSHKASLEEGRQGKLLSPVAQDWMPMVNQQLGQDTPPNCILRFESLKSQKYIKDFILLEDATAAVMTNGIFSALGSIPHYYLQEFVFMKPVKMGVARSSVKKLQPLVLTLSWTHKSNRASLTFSQFCELSTENVIKSGRALPGIKSVKALFFICLGPGVADLPKSLKKKRTLSSDLPFPKQARMDKDKAESHVSEDGGDDEILSLLNNAKGKGEGKDEGHDELFNISDDESLPPPPESSPPPQPRSTLLFNHTNKLLQNIHNLSHPIAGTCTWHPESSSMTTQYEFLVNLSNQLLDLTKVAFNSPSDISLQQIVNELQNTLYLEVIGIVFNPIQMGPYGIQPTISLLELSIPFYCTAYFTKSSLTSVIHEGFEVIEKVAKVIVDTVKNLRGSLVLREYNPSLFAEFYREIQNDELVEANKGMEGLTAFLDL</sequence>
<feature type="region of interest" description="Disordered" evidence="1">
    <location>
        <begin position="288"/>
        <end position="365"/>
    </location>
</feature>
<keyword evidence="3" id="KW-1185">Reference proteome</keyword>
<organism evidence="2 3">
    <name type="scientific">Hydnum rufescens UP504</name>
    <dbReference type="NCBI Taxonomy" id="1448309"/>
    <lineage>
        <taxon>Eukaryota</taxon>
        <taxon>Fungi</taxon>
        <taxon>Dikarya</taxon>
        <taxon>Basidiomycota</taxon>
        <taxon>Agaricomycotina</taxon>
        <taxon>Agaricomycetes</taxon>
        <taxon>Cantharellales</taxon>
        <taxon>Hydnaceae</taxon>
        <taxon>Hydnum</taxon>
    </lineage>
</organism>
<feature type="compositionally biased region" description="Basic and acidic residues" evidence="1">
    <location>
        <begin position="299"/>
        <end position="312"/>
    </location>
</feature>
<evidence type="ECO:0000256" key="1">
    <source>
        <dbReference type="SAM" id="MobiDB-lite"/>
    </source>
</evidence>
<evidence type="ECO:0000313" key="3">
    <source>
        <dbReference type="Proteomes" id="UP000886523"/>
    </source>
</evidence>
<evidence type="ECO:0000313" key="2">
    <source>
        <dbReference type="EMBL" id="KAF9514799.1"/>
    </source>
</evidence>
<feature type="region of interest" description="Disordered" evidence="1">
    <location>
        <begin position="63"/>
        <end position="87"/>
    </location>
</feature>
<proteinExistence type="predicted"/>
<feature type="compositionally biased region" description="Basic and acidic residues" evidence="1">
    <location>
        <begin position="328"/>
        <end position="340"/>
    </location>
</feature>
<reference evidence="2" key="1">
    <citation type="journal article" date="2020" name="Nat. Commun.">
        <title>Large-scale genome sequencing of mycorrhizal fungi provides insights into the early evolution of symbiotic traits.</title>
        <authorList>
            <person name="Miyauchi S."/>
            <person name="Kiss E."/>
            <person name="Kuo A."/>
            <person name="Drula E."/>
            <person name="Kohler A."/>
            <person name="Sanchez-Garcia M."/>
            <person name="Morin E."/>
            <person name="Andreopoulos B."/>
            <person name="Barry K.W."/>
            <person name="Bonito G."/>
            <person name="Buee M."/>
            <person name="Carver A."/>
            <person name="Chen C."/>
            <person name="Cichocki N."/>
            <person name="Clum A."/>
            <person name="Culley D."/>
            <person name="Crous P.W."/>
            <person name="Fauchery L."/>
            <person name="Girlanda M."/>
            <person name="Hayes R.D."/>
            <person name="Keri Z."/>
            <person name="LaButti K."/>
            <person name="Lipzen A."/>
            <person name="Lombard V."/>
            <person name="Magnuson J."/>
            <person name="Maillard F."/>
            <person name="Murat C."/>
            <person name="Nolan M."/>
            <person name="Ohm R.A."/>
            <person name="Pangilinan J."/>
            <person name="Pereira M.F."/>
            <person name="Perotto S."/>
            <person name="Peter M."/>
            <person name="Pfister S."/>
            <person name="Riley R."/>
            <person name="Sitrit Y."/>
            <person name="Stielow J.B."/>
            <person name="Szollosi G."/>
            <person name="Zifcakova L."/>
            <person name="Stursova M."/>
            <person name="Spatafora J.W."/>
            <person name="Tedersoo L."/>
            <person name="Vaario L.M."/>
            <person name="Yamada A."/>
            <person name="Yan M."/>
            <person name="Wang P."/>
            <person name="Xu J."/>
            <person name="Bruns T."/>
            <person name="Baldrian P."/>
            <person name="Vilgalys R."/>
            <person name="Dunand C."/>
            <person name="Henrissat B."/>
            <person name="Grigoriev I.V."/>
            <person name="Hibbett D."/>
            <person name="Nagy L.G."/>
            <person name="Martin F.M."/>
        </authorList>
    </citation>
    <scope>NUCLEOTIDE SEQUENCE</scope>
    <source>
        <strain evidence="2">UP504</strain>
    </source>
</reference>
<name>A0A9P6AZQ4_9AGAM</name>
<dbReference type="AlphaFoldDB" id="A0A9P6AZQ4"/>
<comment type="caution">
    <text evidence="2">The sequence shown here is derived from an EMBL/GenBank/DDBJ whole genome shotgun (WGS) entry which is preliminary data.</text>
</comment>